<dbReference type="InterPro" id="IPR002686">
    <property type="entry name" value="Transposase_17"/>
</dbReference>
<sequence>MTRPLRIEFPGALYHVTSRGNRKAALYRDDTDRAVWLQTLANVCSRFNFSIHAFCQMGNHYHLLVETWDGHLGKGMRQLNGVYSQYFNRRHELVGHVFQGRYQAILVDKESYLLELARYIVLNPVRAGLVERPEQWRWSSYNLTTSRHPPPEWLEIDWLLAKFGPPQAETIEAYRHFVYAGIGATSPLANTYRQLILGSEEFIKRLQLPNCPPAGAGINKTHRSSLALPLLSYQQNFQDRDTAMAEAYRSNAYSMSEIARHFGVCAATVSRAVKKRG</sequence>
<dbReference type="PANTHER" id="PTHR34322:SF2">
    <property type="entry name" value="TRANSPOSASE IS200-LIKE DOMAIN-CONTAINING PROTEIN"/>
    <property type="match status" value="1"/>
</dbReference>
<accession>A0A6I2L1C5</accession>
<dbReference type="EMBL" id="WKJK01000009">
    <property type="protein sequence ID" value="MRW91988.1"/>
    <property type="molecule type" value="Genomic_DNA"/>
</dbReference>
<dbReference type="Pfam" id="PF01797">
    <property type="entry name" value="Y1_Tnp"/>
    <property type="match status" value="1"/>
</dbReference>
<proteinExistence type="predicted"/>
<evidence type="ECO:0000313" key="2">
    <source>
        <dbReference type="EMBL" id="MRW91988.1"/>
    </source>
</evidence>
<dbReference type="SUPFAM" id="SSF143422">
    <property type="entry name" value="Transposase IS200-like"/>
    <property type="match status" value="1"/>
</dbReference>
<reference evidence="2 3" key="1">
    <citation type="submission" date="2019-11" db="EMBL/GenBank/DDBJ databases">
        <title>Novel species isolated from a subtropical stream in China.</title>
        <authorList>
            <person name="Lu H."/>
        </authorList>
    </citation>
    <scope>NUCLEOTIDE SEQUENCE [LARGE SCALE GENOMIC DNA]</scope>
    <source>
        <strain evidence="2 3">FT80W</strain>
    </source>
</reference>
<dbReference type="AlphaFoldDB" id="A0A6I2L1C5"/>
<dbReference type="GO" id="GO:0006313">
    <property type="term" value="P:DNA transposition"/>
    <property type="evidence" value="ECO:0007669"/>
    <property type="project" value="InterPro"/>
</dbReference>
<organism evidence="2 3">
    <name type="scientific">Duganella guangzhouensis</name>
    <dbReference type="NCBI Taxonomy" id="2666084"/>
    <lineage>
        <taxon>Bacteria</taxon>
        <taxon>Pseudomonadati</taxon>
        <taxon>Pseudomonadota</taxon>
        <taxon>Betaproteobacteria</taxon>
        <taxon>Burkholderiales</taxon>
        <taxon>Oxalobacteraceae</taxon>
        <taxon>Telluria group</taxon>
        <taxon>Duganella</taxon>
    </lineage>
</organism>
<dbReference type="Proteomes" id="UP000433309">
    <property type="component" value="Unassembled WGS sequence"/>
</dbReference>
<dbReference type="GO" id="GO:0003677">
    <property type="term" value="F:DNA binding"/>
    <property type="evidence" value="ECO:0007669"/>
    <property type="project" value="InterPro"/>
</dbReference>
<protein>
    <submittedName>
        <fullName evidence="2">Addiction module toxin RelE</fullName>
    </submittedName>
</protein>
<dbReference type="SMART" id="SM01321">
    <property type="entry name" value="Y1_Tnp"/>
    <property type="match status" value="1"/>
</dbReference>
<evidence type="ECO:0000313" key="3">
    <source>
        <dbReference type="Proteomes" id="UP000433309"/>
    </source>
</evidence>
<keyword evidence="3" id="KW-1185">Reference proteome</keyword>
<dbReference type="InterPro" id="IPR036515">
    <property type="entry name" value="Transposase_17_sf"/>
</dbReference>
<dbReference type="Gene3D" id="3.30.70.1290">
    <property type="entry name" value="Transposase IS200-like"/>
    <property type="match status" value="1"/>
</dbReference>
<dbReference type="RefSeq" id="WP_154378933.1">
    <property type="nucleotide sequence ID" value="NZ_WKJK01000009.1"/>
</dbReference>
<dbReference type="PANTHER" id="PTHR34322">
    <property type="entry name" value="TRANSPOSASE, Y1_TNP DOMAIN-CONTAINING"/>
    <property type="match status" value="1"/>
</dbReference>
<dbReference type="GO" id="GO:0004803">
    <property type="term" value="F:transposase activity"/>
    <property type="evidence" value="ECO:0007669"/>
    <property type="project" value="InterPro"/>
</dbReference>
<evidence type="ECO:0000259" key="1">
    <source>
        <dbReference type="SMART" id="SM01321"/>
    </source>
</evidence>
<name>A0A6I2L1C5_9BURK</name>
<feature type="domain" description="Transposase IS200-like" evidence="1">
    <location>
        <begin position="9"/>
        <end position="123"/>
    </location>
</feature>
<comment type="caution">
    <text evidence="2">The sequence shown here is derived from an EMBL/GenBank/DDBJ whole genome shotgun (WGS) entry which is preliminary data.</text>
</comment>
<gene>
    <name evidence="2" type="ORF">GJ699_18505</name>
</gene>